<keyword evidence="2" id="KW-1185">Reference proteome</keyword>
<dbReference type="EMBL" id="CP001966">
    <property type="protein sequence ID" value="ADG77975.1"/>
    <property type="molecule type" value="Genomic_DNA"/>
</dbReference>
<dbReference type="InterPro" id="IPR037473">
    <property type="entry name" value="Lcp-like"/>
</dbReference>
<proteinExistence type="predicted"/>
<dbReference type="STRING" id="521096.Tpau_1346"/>
<dbReference type="AlphaFoldDB" id="D5UWV3"/>
<dbReference type="Proteomes" id="UP000001213">
    <property type="component" value="Chromosome"/>
</dbReference>
<evidence type="ECO:0000313" key="2">
    <source>
        <dbReference type="Proteomes" id="UP000001213"/>
    </source>
</evidence>
<dbReference type="PANTHER" id="PTHR37539:SF1">
    <property type="entry name" value="ER-BOUND OXYGENASE MPAB_MPAB'_RUBBER OXYGENASE CATALYTIC DOMAIN-CONTAINING PROTEIN"/>
    <property type="match status" value="1"/>
</dbReference>
<dbReference type="KEGG" id="tpr:Tpau_1346"/>
<evidence type="ECO:0000313" key="1">
    <source>
        <dbReference type="EMBL" id="ADG77975.1"/>
    </source>
</evidence>
<gene>
    <name evidence="1" type="ordered locus">Tpau_1346</name>
</gene>
<name>D5UWV3_TSUPD</name>
<reference evidence="1 2" key="2">
    <citation type="journal article" date="2011" name="Stand. Genomic Sci.">
        <title>Complete genome sequence of Tsukamurella paurometabola type strain (no. 33).</title>
        <authorList>
            <person name="Munk A.C."/>
            <person name="Lapidus A."/>
            <person name="Lucas S."/>
            <person name="Nolan M."/>
            <person name="Tice H."/>
            <person name="Cheng J.F."/>
            <person name="Del Rio T.G."/>
            <person name="Goodwin L."/>
            <person name="Pitluck S."/>
            <person name="Liolios K."/>
            <person name="Huntemann M."/>
            <person name="Ivanova N."/>
            <person name="Mavromatis K."/>
            <person name="Mikhailova N."/>
            <person name="Pati A."/>
            <person name="Chen A."/>
            <person name="Palaniappan K."/>
            <person name="Tapia R."/>
            <person name="Han C."/>
            <person name="Land M."/>
            <person name="Hauser L."/>
            <person name="Chang Y.J."/>
            <person name="Jeffries C.D."/>
            <person name="Brettin T."/>
            <person name="Yasawong M."/>
            <person name="Brambilla E.M."/>
            <person name="Rohde M."/>
            <person name="Sikorski J."/>
            <person name="Goker M."/>
            <person name="Detter J.C."/>
            <person name="Woyke T."/>
            <person name="Bristow J."/>
            <person name="Eisen J.A."/>
            <person name="Markowitz V."/>
            <person name="Hugenholtz P."/>
            <person name="Kyrpides N.C."/>
            <person name="Klenk H.P."/>
        </authorList>
    </citation>
    <scope>NUCLEOTIDE SEQUENCE [LARGE SCALE GENOMIC DNA]</scope>
    <source>
        <strain evidence="2">ATCC 8368 / DSM 20162 / CCUG 35730 / CIP 100753 / JCM 10117 / KCTC 9821 / NBRC 16120 / NCIMB 702349 / NCTC 13040</strain>
    </source>
</reference>
<sequence>MTSATPAAFRWNAARTSGRHCRVRDAILRCTGFDLFPTDEIAAEFARLRTVGDPLAERFVSTTTDGDLGPEATRAFVDLALSEGVDAALGAVDVDAGTERAARELFAHFENVPDWVDPTLIERGAAVWRRWGYDLGAVGNAGTLDTYTEGSLAVPLSLSGGYAGASALHRFLETSRWWIEVSRPGALLTPRSLGRALSMRVRIMHVSVRRGVMQHPEWDSTRWGLPISQAEMLLTLLGGSVGPASGLYALGYITTPAEIRAALHFNRYLGHLLGVSAEEIFPETVADGLRLLYMFDASRSHDSGPVGTELVESFVPAFGPQPGQSRRDRARARWHATVQSGHTRLFMLPWNRRRFHLPASLPGVAYLVARTPLIAGVELARHLSPAVDRFWQRRSVATWERWHHWALGNEETAFRAGALRR</sequence>
<dbReference type="eggNOG" id="ENOG502Z7TF">
    <property type="taxonomic scope" value="Bacteria"/>
</dbReference>
<dbReference type="HOGENOM" id="CLU_049598_0_0_11"/>
<dbReference type="GO" id="GO:0016491">
    <property type="term" value="F:oxidoreductase activity"/>
    <property type="evidence" value="ECO:0007669"/>
    <property type="project" value="InterPro"/>
</dbReference>
<dbReference type="PANTHER" id="PTHR37539">
    <property type="entry name" value="SECRETED PROTEIN-RELATED"/>
    <property type="match status" value="1"/>
</dbReference>
<organism evidence="1 2">
    <name type="scientific">Tsukamurella paurometabola (strain ATCC 8368 / DSM 20162 / CCUG 35730 / CIP 100753 / JCM 10117 / KCTC 9821 / NBRC 16120 / NCIMB 702349 / NCTC 13040)</name>
    <name type="common">Corynebacterium paurometabolum</name>
    <dbReference type="NCBI Taxonomy" id="521096"/>
    <lineage>
        <taxon>Bacteria</taxon>
        <taxon>Bacillati</taxon>
        <taxon>Actinomycetota</taxon>
        <taxon>Actinomycetes</taxon>
        <taxon>Mycobacteriales</taxon>
        <taxon>Tsukamurellaceae</taxon>
        <taxon>Tsukamurella</taxon>
    </lineage>
</organism>
<reference evidence="2" key="1">
    <citation type="submission" date="2010-03" db="EMBL/GenBank/DDBJ databases">
        <title>The complete chromosome of Tsukamurella paurometabola DSM 20162.</title>
        <authorList>
            <consortium name="US DOE Joint Genome Institute (JGI-PGF)"/>
            <person name="Lucas S."/>
            <person name="Copeland A."/>
            <person name="Lapidus A."/>
            <person name="Glavina del Rio T."/>
            <person name="Dalin E."/>
            <person name="Tice H."/>
            <person name="Bruce D."/>
            <person name="Goodwin L."/>
            <person name="Pitluck S."/>
            <person name="Kyrpides N."/>
            <person name="Mavromatis K."/>
            <person name="Ivanova N."/>
            <person name="Mikhailova N."/>
            <person name="Munk A.C."/>
            <person name="Brettin T."/>
            <person name="Detter J.C."/>
            <person name="Tapia R."/>
            <person name="Han C."/>
            <person name="Larimer F."/>
            <person name="Land M."/>
            <person name="Hauser L."/>
            <person name="Markowitz V."/>
            <person name="Cheng J.-F."/>
            <person name="Hugenholtz P."/>
            <person name="Woyke T."/>
            <person name="Wu D."/>
            <person name="Jando M."/>
            <person name="Brambilla E."/>
            <person name="Klenk H.-P."/>
            <person name="Eisen J.A."/>
        </authorList>
    </citation>
    <scope>NUCLEOTIDE SEQUENCE [LARGE SCALE GENOMIC DNA]</scope>
    <source>
        <strain evidence="2">ATCC 8368 / DSM 20162 / CCUG 35730 / CIP 100753 / JCM 10117 / KCTC 9821 / NBRC 16120 / NCIMB 702349 / NCTC 13040</strain>
    </source>
</reference>
<accession>D5UWV3</accession>
<protein>
    <submittedName>
        <fullName evidence="1">Uncharacterized protein</fullName>
    </submittedName>
</protein>
<dbReference type="RefSeq" id="WP_013126013.1">
    <property type="nucleotide sequence ID" value="NC_014158.1"/>
</dbReference>